<dbReference type="GO" id="GO:0008017">
    <property type="term" value="F:microtubule binding"/>
    <property type="evidence" value="ECO:0007669"/>
    <property type="project" value="InterPro"/>
</dbReference>
<dbReference type="PANTHER" id="PTHR47117:SF2">
    <property type="entry name" value="KINESIN-LIKE PROTEIN KIF1A ISOFORM X1"/>
    <property type="match status" value="1"/>
</dbReference>
<evidence type="ECO:0000256" key="20">
    <source>
        <dbReference type="SAM" id="MobiDB-lite"/>
    </source>
</evidence>
<comment type="catalytic activity">
    <reaction evidence="16">
        <text>ATP + H2O + a kinesin associated with a microtubule at position (n) = ADP + phosphate a kinesin associated with a microtubule at position (n+1, toward the plus end).</text>
        <dbReference type="EC" id="5.6.1.3"/>
    </reaction>
</comment>
<dbReference type="GO" id="GO:0045202">
    <property type="term" value="C:synapse"/>
    <property type="evidence" value="ECO:0007669"/>
    <property type="project" value="UniProtKB-SubCell"/>
</dbReference>
<feature type="compositionally biased region" description="Low complexity" evidence="20">
    <location>
        <begin position="1411"/>
        <end position="1435"/>
    </location>
</feature>
<evidence type="ECO:0000259" key="23">
    <source>
        <dbReference type="PROSITE" id="PS50067"/>
    </source>
</evidence>
<dbReference type="SMR" id="A0A6P7R115"/>
<keyword evidence="10" id="KW-0472">Membrane</keyword>
<dbReference type="GeneID" id="110305215"/>
<keyword evidence="13" id="KW-0413">Isomerase</keyword>
<dbReference type="Gene3D" id="6.10.250.2520">
    <property type="match status" value="1"/>
</dbReference>
<dbReference type="Proteomes" id="UP000515126">
    <property type="component" value="Chromosome 1"/>
</dbReference>
<keyword evidence="9 19" id="KW-0175">Coiled coil</keyword>
<dbReference type="InterPro" id="IPR027417">
    <property type="entry name" value="P-loop_NTPase"/>
</dbReference>
<evidence type="ECO:0000313" key="25">
    <source>
        <dbReference type="RefSeq" id="XP_029332869.1"/>
    </source>
</evidence>
<dbReference type="InterPro" id="IPR011993">
    <property type="entry name" value="PH-like_dom_sf"/>
</dbReference>
<feature type="coiled-coil region" evidence="19">
    <location>
        <begin position="430"/>
        <end position="457"/>
    </location>
</feature>
<gene>
    <name evidence="25" type="primary">Kif1a</name>
</gene>
<dbReference type="SUPFAM" id="SSF52540">
    <property type="entry name" value="P-loop containing nucleoside triphosphate hydrolases"/>
    <property type="match status" value="1"/>
</dbReference>
<feature type="domain" description="FHA" evidence="22">
    <location>
        <begin position="516"/>
        <end position="572"/>
    </location>
</feature>
<evidence type="ECO:0000313" key="24">
    <source>
        <dbReference type="Proteomes" id="UP000515126"/>
    </source>
</evidence>
<comment type="similarity">
    <text evidence="18">Belongs to the TRAFAC class myosin-kinesin ATPase superfamily. Kinesin family.</text>
</comment>
<evidence type="ECO:0000256" key="6">
    <source>
        <dbReference type="ARBA" id="ARBA00022741"/>
    </source>
</evidence>
<feature type="domain" description="Kinesin motor" evidence="23">
    <location>
        <begin position="5"/>
        <end position="354"/>
    </location>
</feature>
<protein>
    <recommendedName>
        <fullName evidence="17">plus-end-directed kinesin ATPase</fullName>
        <ecNumber evidence="17">5.6.1.3</ecNumber>
    </recommendedName>
</protein>
<keyword evidence="7 18" id="KW-0067">ATP-binding</keyword>
<feature type="domain" description="PH" evidence="21">
    <location>
        <begin position="1574"/>
        <end position="1672"/>
    </location>
</feature>
<dbReference type="Pfam" id="PF12423">
    <property type="entry name" value="KIF1B"/>
    <property type="match status" value="1"/>
</dbReference>
<evidence type="ECO:0000256" key="16">
    <source>
        <dbReference type="ARBA" id="ARBA00050273"/>
    </source>
</evidence>
<dbReference type="FunFam" id="2.60.200.20:FF:000001">
    <property type="entry name" value="Kinesin family member 1B"/>
    <property type="match status" value="1"/>
</dbReference>
<keyword evidence="8" id="KW-0770">Synapse</keyword>
<proteinExistence type="inferred from homology"/>
<name>A0A6P7R115_MUSCR</name>
<dbReference type="EC" id="5.6.1.3" evidence="17"/>
<evidence type="ECO:0000256" key="9">
    <source>
        <dbReference type="ARBA" id="ARBA00023054"/>
    </source>
</evidence>
<evidence type="ECO:0000256" key="7">
    <source>
        <dbReference type="ARBA" id="ARBA00022840"/>
    </source>
</evidence>
<dbReference type="InterPro" id="IPR049780">
    <property type="entry name" value="PH_KIFIA_KIFIB"/>
</dbReference>
<dbReference type="CTD" id="547"/>
<dbReference type="GO" id="GO:0048490">
    <property type="term" value="P:anterograde synaptic vesicle transport"/>
    <property type="evidence" value="ECO:0007669"/>
    <property type="project" value="UniProtKB-ARBA"/>
</dbReference>
<evidence type="ECO:0000256" key="13">
    <source>
        <dbReference type="ARBA" id="ARBA00023235"/>
    </source>
</evidence>
<keyword evidence="6 18" id="KW-0547">Nucleotide-binding</keyword>
<dbReference type="InterPro" id="IPR001752">
    <property type="entry name" value="Kinesin_motor_dom"/>
</dbReference>
<keyword evidence="14" id="KW-0968">Cytoplasmic vesicle</keyword>
<dbReference type="PROSITE" id="PS50006">
    <property type="entry name" value="FHA_DOMAIN"/>
    <property type="match status" value="1"/>
</dbReference>
<dbReference type="FunFam" id="2.30.29.30:FF:000023">
    <property type="entry name" value="Kinesin family member 1B"/>
    <property type="match status" value="1"/>
</dbReference>
<evidence type="ECO:0000256" key="8">
    <source>
        <dbReference type="ARBA" id="ARBA00023018"/>
    </source>
</evidence>
<dbReference type="InterPro" id="IPR032405">
    <property type="entry name" value="Kinesin_assoc"/>
</dbReference>
<evidence type="ECO:0000259" key="21">
    <source>
        <dbReference type="PROSITE" id="PS50003"/>
    </source>
</evidence>
<dbReference type="FunFam" id="3.40.850.10:FF:000004">
    <property type="entry name" value="Kinesin-like protein isoform 2"/>
    <property type="match status" value="1"/>
</dbReference>
<feature type="region of interest" description="Disordered" evidence="20">
    <location>
        <begin position="1404"/>
        <end position="1445"/>
    </location>
</feature>
<dbReference type="InterPro" id="IPR049779">
    <property type="entry name" value="FHA_KIF1A"/>
</dbReference>
<evidence type="ECO:0000256" key="5">
    <source>
        <dbReference type="ARBA" id="ARBA00022701"/>
    </source>
</evidence>
<evidence type="ECO:0000256" key="12">
    <source>
        <dbReference type="ARBA" id="ARBA00023212"/>
    </source>
</evidence>
<dbReference type="GO" id="GO:0008574">
    <property type="term" value="F:plus-end-directed microtubule motor activity"/>
    <property type="evidence" value="ECO:0007669"/>
    <property type="project" value="UniProtKB-EC"/>
</dbReference>
<dbReference type="SUPFAM" id="SSF50729">
    <property type="entry name" value="PH domain-like"/>
    <property type="match status" value="1"/>
</dbReference>
<dbReference type="Pfam" id="PF12473">
    <property type="entry name" value="DUF3694"/>
    <property type="match status" value="1"/>
</dbReference>
<dbReference type="SUPFAM" id="SSF49879">
    <property type="entry name" value="SMAD/FHA domain"/>
    <property type="match status" value="1"/>
</dbReference>
<evidence type="ECO:0000256" key="2">
    <source>
        <dbReference type="ARBA" id="ARBA00004250"/>
    </source>
</evidence>
<evidence type="ECO:0000256" key="3">
    <source>
        <dbReference type="ARBA" id="ARBA00022490"/>
    </source>
</evidence>
<dbReference type="GO" id="GO:0005524">
    <property type="term" value="F:ATP binding"/>
    <property type="evidence" value="ECO:0007669"/>
    <property type="project" value="UniProtKB-UniRule"/>
</dbReference>
<dbReference type="Pfam" id="PF00498">
    <property type="entry name" value="FHA"/>
    <property type="match status" value="1"/>
</dbReference>
<dbReference type="GO" id="GO:0005874">
    <property type="term" value="C:microtubule"/>
    <property type="evidence" value="ECO:0007669"/>
    <property type="project" value="UniProtKB-KW"/>
</dbReference>
<comment type="subcellular location">
    <subcellularLocation>
        <location evidence="1">Cytoplasm</location>
        <location evidence="1">Cytoskeleton</location>
    </subcellularLocation>
    <subcellularLocation>
        <location evidence="2">Cytoplasmic vesicle</location>
        <location evidence="2">Secretory vesicle membrane</location>
    </subcellularLocation>
    <subcellularLocation>
        <location evidence="15">Synapse</location>
    </subcellularLocation>
</comment>
<dbReference type="InterPro" id="IPR001849">
    <property type="entry name" value="PH_domain"/>
</dbReference>
<evidence type="ECO:0000256" key="10">
    <source>
        <dbReference type="ARBA" id="ARBA00023136"/>
    </source>
</evidence>
<dbReference type="InterPro" id="IPR022164">
    <property type="entry name" value="Kinesin-like"/>
</dbReference>
<dbReference type="PROSITE" id="PS50067">
    <property type="entry name" value="KINESIN_MOTOR_2"/>
    <property type="match status" value="1"/>
</dbReference>
<evidence type="ECO:0000256" key="11">
    <source>
        <dbReference type="ARBA" id="ARBA00023175"/>
    </source>
</evidence>
<feature type="coiled-coil region" evidence="19">
    <location>
        <begin position="628"/>
        <end position="662"/>
    </location>
</feature>
<dbReference type="PANTHER" id="PTHR47117">
    <property type="entry name" value="STAR-RELATED LIPID TRANSFER PROTEIN 9"/>
    <property type="match status" value="1"/>
</dbReference>
<evidence type="ECO:0000256" key="4">
    <source>
        <dbReference type="ARBA" id="ARBA00022553"/>
    </source>
</evidence>
<keyword evidence="24" id="KW-1185">Reference proteome</keyword>
<dbReference type="CDD" id="cd01365">
    <property type="entry name" value="KISc_KIF1A_KIF1B"/>
    <property type="match status" value="1"/>
</dbReference>
<dbReference type="SMART" id="SM00233">
    <property type="entry name" value="PH"/>
    <property type="match status" value="1"/>
</dbReference>
<keyword evidence="3" id="KW-0963">Cytoplasm</keyword>
<evidence type="ECO:0000256" key="19">
    <source>
        <dbReference type="SAM" id="Coils"/>
    </source>
</evidence>
<dbReference type="Gene3D" id="3.40.850.10">
    <property type="entry name" value="Kinesin motor domain"/>
    <property type="match status" value="1"/>
</dbReference>
<dbReference type="PROSITE" id="PS00411">
    <property type="entry name" value="KINESIN_MOTOR_1"/>
    <property type="match status" value="1"/>
</dbReference>
<dbReference type="GO" id="GO:1904115">
    <property type="term" value="C:axon cytoplasm"/>
    <property type="evidence" value="ECO:0007669"/>
    <property type="project" value="GOC"/>
</dbReference>
<dbReference type="Gene3D" id="2.60.200.20">
    <property type="match status" value="1"/>
</dbReference>
<feature type="binding site" evidence="18">
    <location>
        <begin position="97"/>
        <end position="104"/>
    </location>
    <ligand>
        <name>ATP</name>
        <dbReference type="ChEBI" id="CHEBI:30616"/>
    </ligand>
</feature>
<sequence length="1689" mass="190976">MAGASVKVAVRVRPFNSREMSRDSKCIIQMSGSTTTIVNPKQPKETPKSFSFDYSYWSHTSPEDINYASQKQVYRDIGEEMLQHAFEGYNVCIFAYGQTGAGKSYTMMGKQEKDQQGIIPQLCEDLFSRINDTTNDNMSYSVEVSYMEIYCERVRDLLNPKNKGNLRVREHPLLGPYVEDLSKLAVTSYNDIQDLMDSGNKARTVAATNMNETSSRSHAVFNIIFTQKRHDAETNITTEKVSKISLVDLAGSERADSTGAKGTRLKEGANINKSLTTLGKVISALAEMDSGPNKNKKKKKTDFIPYRDSVLTWLLRENLGGNSRTAMVAALSPADINYDETLSTLRYADRAKQIRCNAIINEDPNNKLIRELKDEVTRLRDLLYAQGLGDITDMTNALVGMSPSSSLSALSSRAASVSSLHERILFAPGSEEAIERLKETEKIIAELNETWEEKLRRTEAIRMEREALLAEMGVAMREDGGTLGVFSPKKTPHLVNLNEDPLMSECLLYYIKDGVTRVGREDAERRQDIVLSGHFIKEEHCIFRSDSRGGGEAVVTLEPCEGADTYVNGKKVTEPSILRSGNRIIMGKSHVFRFNHPEQARQERERTPCAETPAEPVDWAFAQRELLEKQGIDMKQEMEQRLQELEDQYRREREEATYLLEQQRLDYESKLEALQKQMDSRYYPEVNEEEEEPEDEVQWTERECELALWAFRKWKWYQFTSLRDLLWGNAIFLKEANAISVELKKKVQFQFVLLTDTLYSPLPPDLLPPEAAKDRETRPFPRTIVAVEVQDQKNGATHYWTLEKLRQRLDLMREMYDRAAEVPSSVVEDCDNVVTGGDPFYDRFPWFRLVGRAFVYLSNLLYPVPLVHRVAIVSEKGEVKGFLRVAVQAISADEEAPDYGSGVRQSGTAKISFDDQHFEKFQSESCPVVGMSRSGTSQEELRIVEGQGQGADAGPSADEVNNNTCSAVPPEGLMDSPEKAALDGPLDTALDHLRLGSTFTFRVTVLQASSISAEYADIFCQFNFIHRHDEAFSTEPLKNTGRGPPLGFYHVQNIAVEVTKSFIEYIKSQPIVFEVFGHYQQHPFPPLCKDVLSPLRPSRRHFPRVMPLSKPVPATKLSTMTRPSPGPCHCKYDLLVYFEICELEANGDYIPAVVDHRGGMPCMGTFLLHQGIQRRITVTLLHETGSHIRWKEVRELVVGRIRNTPETDEALIDPNILSLNILSSGYVHPAQDDRTFYQFEAAWDSSMHNSLLLNRVTPYREKIYMTLSAYIEMENCTQPAVITKDFCMVFYSRDAKLPASRSIRNLFGSGSLRATEGNRVTGVYELSLCHVADAGSPGMQRRRRRVLDTSVAYVRGEENLAGWRPRSDSLILDHQWELEKLSLLQEVEKTRHYLLLREKLETTQRPGPEVLSPASSEDSESRSSSGASSPLSAEGQPSPLEAPNERQRELAVKCLRLLMHTFNREYTHSHVCISASESKLSEMSVTLMRDPSMSPLGAATLTPSSTCPSLIEGRYGATDVRTPQPCSRPASPEPELLPELDSKKTPSPVRATETEKEPQRLLVPDIQEIRVSPIVSKKGYLHFLEPHTAGWAKRFVVVRRPYAYMYNSDKDTVERFVLNLSTAQVEYSEDQQAMLKTPNTFAVCTEHRGILLQANSDKDMHDWLYAFNPLLAGTIRSKLSRRRSAQMRV</sequence>
<organism evidence="24 25">
    <name type="scientific">Mus caroli</name>
    <name type="common">Ryukyu mouse</name>
    <name type="synonym">Ricefield mouse</name>
    <dbReference type="NCBI Taxonomy" id="10089"/>
    <lineage>
        <taxon>Eukaryota</taxon>
        <taxon>Metazoa</taxon>
        <taxon>Chordata</taxon>
        <taxon>Craniata</taxon>
        <taxon>Vertebrata</taxon>
        <taxon>Euteleostomi</taxon>
        <taxon>Mammalia</taxon>
        <taxon>Eutheria</taxon>
        <taxon>Euarchontoglires</taxon>
        <taxon>Glires</taxon>
        <taxon>Rodentia</taxon>
        <taxon>Myomorpha</taxon>
        <taxon>Muroidea</taxon>
        <taxon>Muridae</taxon>
        <taxon>Murinae</taxon>
        <taxon>Mus</taxon>
        <taxon>Mus</taxon>
    </lineage>
</organism>
<keyword evidence="11 18" id="KW-0505">Motor protein</keyword>
<dbReference type="RefSeq" id="XP_029332869.1">
    <property type="nucleotide sequence ID" value="XM_029477009.1"/>
</dbReference>
<evidence type="ECO:0000256" key="15">
    <source>
        <dbReference type="ARBA" id="ARBA00034103"/>
    </source>
</evidence>
<accession>A0A6P7R115</accession>
<dbReference type="SMART" id="SM00240">
    <property type="entry name" value="FHA"/>
    <property type="match status" value="1"/>
</dbReference>
<dbReference type="CDD" id="cd22726">
    <property type="entry name" value="FHA_KIF1A"/>
    <property type="match status" value="1"/>
</dbReference>
<dbReference type="Pfam" id="PF16183">
    <property type="entry name" value="Kinesin_assoc"/>
    <property type="match status" value="1"/>
</dbReference>
<evidence type="ECO:0000256" key="1">
    <source>
        <dbReference type="ARBA" id="ARBA00004245"/>
    </source>
</evidence>
<dbReference type="CDD" id="cd01233">
    <property type="entry name" value="PH_KIFIA_KIFIB"/>
    <property type="match status" value="1"/>
</dbReference>
<dbReference type="InterPro" id="IPR036961">
    <property type="entry name" value="Kinesin_motor_dom_sf"/>
</dbReference>
<dbReference type="PRINTS" id="PR00380">
    <property type="entry name" value="KINESINHEAVY"/>
</dbReference>
<dbReference type="InterPro" id="IPR008984">
    <property type="entry name" value="SMAD_FHA_dom_sf"/>
</dbReference>
<evidence type="ECO:0000259" key="22">
    <source>
        <dbReference type="PROSITE" id="PS50006"/>
    </source>
</evidence>
<dbReference type="Gene3D" id="2.30.29.30">
    <property type="entry name" value="Pleckstrin-homology domain (PH domain)/Phosphotyrosine-binding domain (PTB)"/>
    <property type="match status" value="1"/>
</dbReference>
<dbReference type="GO" id="GO:0030658">
    <property type="term" value="C:transport vesicle membrane"/>
    <property type="evidence" value="ECO:0007669"/>
    <property type="project" value="UniProtKB-SubCell"/>
</dbReference>
<evidence type="ECO:0000256" key="14">
    <source>
        <dbReference type="ARBA" id="ARBA00023329"/>
    </source>
</evidence>
<dbReference type="Pfam" id="PF00169">
    <property type="entry name" value="PH"/>
    <property type="match status" value="1"/>
</dbReference>
<dbReference type="InterPro" id="IPR022140">
    <property type="entry name" value="Kinesin-like_KIF1-typ"/>
</dbReference>
<reference evidence="25" key="1">
    <citation type="submission" date="2025-08" db="UniProtKB">
        <authorList>
            <consortium name="RefSeq"/>
        </authorList>
    </citation>
    <scope>IDENTIFICATION</scope>
</reference>
<dbReference type="InterPro" id="IPR000253">
    <property type="entry name" value="FHA_dom"/>
</dbReference>
<dbReference type="InterPro" id="IPR019821">
    <property type="entry name" value="Kinesin_motor_CS"/>
</dbReference>
<dbReference type="PROSITE" id="PS50003">
    <property type="entry name" value="PH_DOMAIN"/>
    <property type="match status" value="1"/>
</dbReference>
<keyword evidence="4" id="KW-0597">Phosphoprotein</keyword>
<keyword evidence="12" id="KW-0206">Cytoskeleton</keyword>
<evidence type="ECO:0000256" key="17">
    <source>
        <dbReference type="ARBA" id="ARBA00066390"/>
    </source>
</evidence>
<dbReference type="SMART" id="SM00129">
    <property type="entry name" value="KISc"/>
    <property type="match status" value="1"/>
</dbReference>
<keyword evidence="5" id="KW-0493">Microtubule</keyword>
<dbReference type="Pfam" id="PF00225">
    <property type="entry name" value="Kinesin"/>
    <property type="match status" value="1"/>
</dbReference>
<feature type="region of interest" description="Disordered" evidence="20">
    <location>
        <begin position="1518"/>
        <end position="1558"/>
    </location>
</feature>
<evidence type="ECO:0000256" key="18">
    <source>
        <dbReference type="PROSITE-ProRule" id="PRU00283"/>
    </source>
</evidence>